<name>A0AAE9WF08_9SCHI</name>
<gene>
    <name evidence="2" type="primary">mug151</name>
    <name evidence="2" type="ORF">SOMG_03247</name>
</gene>
<dbReference type="PANTHER" id="PTHR13464">
    <property type="entry name" value="TRANSCRIPTIONAL REGULATOR PROTEIN HCNGP"/>
    <property type="match status" value="1"/>
</dbReference>
<reference evidence="2 3" key="1">
    <citation type="journal article" date="2023" name="G3 (Bethesda)">
        <title>A high-quality reference genome for the fission yeast Schizosaccharomyces osmophilus.</title>
        <authorList>
            <person name="Jia G.S."/>
            <person name="Zhang W.C."/>
            <person name="Liang Y."/>
            <person name="Liu X.H."/>
            <person name="Rhind N."/>
            <person name="Pidoux A."/>
            <person name="Brysch-Herzberg M."/>
            <person name="Du L.L."/>
        </authorList>
    </citation>
    <scope>NUCLEOTIDE SEQUENCE [LARGE SCALE GENOMIC DNA]</scope>
    <source>
        <strain evidence="2 3">CBS 15793</strain>
    </source>
</reference>
<protein>
    <submittedName>
        <fullName evidence="2">Rpd3L complex subunit</fullName>
    </submittedName>
</protein>
<dbReference type="Proteomes" id="UP001212411">
    <property type="component" value="Chromosome 2"/>
</dbReference>
<evidence type="ECO:0000313" key="2">
    <source>
        <dbReference type="EMBL" id="WBW74563.1"/>
    </source>
</evidence>
<dbReference type="PANTHER" id="PTHR13464:SF0">
    <property type="entry name" value="SAP30-BINDING PROTEIN"/>
    <property type="match status" value="1"/>
</dbReference>
<feature type="compositionally biased region" description="Acidic residues" evidence="1">
    <location>
        <begin position="7"/>
        <end position="19"/>
    </location>
</feature>
<feature type="region of interest" description="Disordered" evidence="1">
    <location>
        <begin position="1"/>
        <end position="20"/>
    </location>
</feature>
<dbReference type="GO" id="GO:0006355">
    <property type="term" value="P:regulation of DNA-templated transcription"/>
    <property type="evidence" value="ECO:0007669"/>
    <property type="project" value="InterPro"/>
</dbReference>
<dbReference type="KEGG" id="som:SOMG_03247"/>
<dbReference type="EMBL" id="CP115612">
    <property type="protein sequence ID" value="WBW74563.1"/>
    <property type="molecule type" value="Genomic_DNA"/>
</dbReference>
<dbReference type="RefSeq" id="XP_056038806.1">
    <property type="nucleotide sequence ID" value="XM_056182038.1"/>
</dbReference>
<dbReference type="GO" id="GO:0005634">
    <property type="term" value="C:nucleus"/>
    <property type="evidence" value="ECO:0007669"/>
    <property type="project" value="TreeGrafter"/>
</dbReference>
<evidence type="ECO:0000256" key="1">
    <source>
        <dbReference type="SAM" id="MobiDB-lite"/>
    </source>
</evidence>
<dbReference type="Pfam" id="PF07818">
    <property type="entry name" value="HCNGP"/>
    <property type="match status" value="1"/>
</dbReference>
<proteinExistence type="predicted"/>
<organism evidence="2 3">
    <name type="scientific">Schizosaccharomyces osmophilus</name>
    <dbReference type="NCBI Taxonomy" id="2545709"/>
    <lineage>
        <taxon>Eukaryota</taxon>
        <taxon>Fungi</taxon>
        <taxon>Dikarya</taxon>
        <taxon>Ascomycota</taxon>
        <taxon>Taphrinomycotina</taxon>
        <taxon>Schizosaccharomycetes</taxon>
        <taxon>Schizosaccharomycetales</taxon>
        <taxon>Schizosaccharomycetaceae</taxon>
        <taxon>Schizosaccharomyces</taxon>
    </lineage>
</organism>
<dbReference type="InterPro" id="IPR012479">
    <property type="entry name" value="SAP30BP"/>
</dbReference>
<sequence>MSLVNYESDEEKEAQDFEIGEPLWVPSKTNNWCFPSPPEEDADSLLKKKIKQFLELKTNNVHFHARLVDNENFLNPKLLDTLQEYAHISEPTASMMPSATWTPQSLPIKAYAKYLREAQEDLIRKREQNQRNRTEIAFQKSSA</sequence>
<keyword evidence="3" id="KW-1185">Reference proteome</keyword>
<dbReference type="GeneID" id="80876727"/>
<accession>A0AAE9WF08</accession>
<dbReference type="AlphaFoldDB" id="A0AAE9WF08"/>
<evidence type="ECO:0000313" key="3">
    <source>
        <dbReference type="Proteomes" id="UP001212411"/>
    </source>
</evidence>